<dbReference type="GO" id="GO:0003700">
    <property type="term" value="F:DNA-binding transcription factor activity"/>
    <property type="evidence" value="ECO:0007669"/>
    <property type="project" value="InterPro"/>
</dbReference>
<reference evidence="7 8" key="1">
    <citation type="submission" date="2014-03" db="EMBL/GenBank/DDBJ databases">
        <title>The genome of Kluyveromyces dobzhanskii.</title>
        <authorList>
            <person name="Nystedt B."/>
            <person name="Astrom S."/>
        </authorList>
    </citation>
    <scope>NUCLEOTIDE SEQUENCE [LARGE SCALE GENOMIC DNA]</scope>
    <source>
        <strain evidence="7 8">CBS 2104</strain>
    </source>
</reference>
<feature type="region of interest" description="Disordered" evidence="5">
    <location>
        <begin position="223"/>
        <end position="242"/>
    </location>
</feature>
<feature type="compositionally biased region" description="Polar residues" evidence="5">
    <location>
        <begin position="265"/>
        <end position="277"/>
    </location>
</feature>
<dbReference type="CDD" id="cd14687">
    <property type="entry name" value="bZIP_ATF2"/>
    <property type="match status" value="1"/>
</dbReference>
<evidence type="ECO:0000313" key="8">
    <source>
        <dbReference type="Proteomes" id="UP000031516"/>
    </source>
</evidence>
<evidence type="ECO:0000256" key="4">
    <source>
        <dbReference type="ARBA" id="ARBA00023242"/>
    </source>
</evidence>
<keyword evidence="3" id="KW-0804">Transcription</keyword>
<dbReference type="GO" id="GO:0005634">
    <property type="term" value="C:nucleus"/>
    <property type="evidence" value="ECO:0007669"/>
    <property type="project" value="UniProtKB-SubCell"/>
</dbReference>
<feature type="region of interest" description="Disordered" evidence="5">
    <location>
        <begin position="1"/>
        <end position="23"/>
    </location>
</feature>
<dbReference type="InterPro" id="IPR004827">
    <property type="entry name" value="bZIP"/>
</dbReference>
<dbReference type="InterPro" id="IPR046347">
    <property type="entry name" value="bZIP_sf"/>
</dbReference>
<dbReference type="InterPro" id="IPR051027">
    <property type="entry name" value="bZIP_transcription_factors"/>
</dbReference>
<name>A0A0A8L5I7_9SACH</name>
<dbReference type="SMART" id="SM00338">
    <property type="entry name" value="BRLZ"/>
    <property type="match status" value="1"/>
</dbReference>
<dbReference type="PANTHER" id="PTHR19304">
    <property type="entry name" value="CYCLIC-AMP RESPONSE ELEMENT BINDING PROTEIN"/>
    <property type="match status" value="1"/>
</dbReference>
<evidence type="ECO:0000256" key="5">
    <source>
        <dbReference type="SAM" id="MobiDB-lite"/>
    </source>
</evidence>
<feature type="domain" description="BZIP" evidence="6">
    <location>
        <begin position="348"/>
        <end position="409"/>
    </location>
</feature>
<organism evidence="7 8">
    <name type="scientific">Kluyveromyces dobzhanskii CBS 2104</name>
    <dbReference type="NCBI Taxonomy" id="1427455"/>
    <lineage>
        <taxon>Eukaryota</taxon>
        <taxon>Fungi</taxon>
        <taxon>Dikarya</taxon>
        <taxon>Ascomycota</taxon>
        <taxon>Saccharomycotina</taxon>
        <taxon>Saccharomycetes</taxon>
        <taxon>Saccharomycetales</taxon>
        <taxon>Saccharomycetaceae</taxon>
        <taxon>Kluyveromyces</taxon>
    </lineage>
</organism>
<proteinExistence type="predicted"/>
<keyword evidence="8" id="KW-1185">Reference proteome</keyword>
<dbReference type="SUPFAM" id="SSF57959">
    <property type="entry name" value="Leucine zipper domain"/>
    <property type="match status" value="1"/>
</dbReference>
<comment type="subcellular location">
    <subcellularLocation>
        <location evidence="1">Nucleus</location>
    </subcellularLocation>
</comment>
<dbReference type="OrthoDB" id="295274at2759"/>
<keyword evidence="4" id="KW-0539">Nucleus</keyword>
<comment type="caution">
    <text evidence="7">The sequence shown here is derived from an EMBL/GenBank/DDBJ whole genome shotgun (WGS) entry which is preliminary data.</text>
</comment>
<feature type="region of interest" description="Disordered" evidence="5">
    <location>
        <begin position="250"/>
        <end position="277"/>
    </location>
</feature>
<evidence type="ECO:0000256" key="3">
    <source>
        <dbReference type="ARBA" id="ARBA00023163"/>
    </source>
</evidence>
<dbReference type="PROSITE" id="PS00036">
    <property type="entry name" value="BZIP_BASIC"/>
    <property type="match status" value="1"/>
</dbReference>
<dbReference type="Proteomes" id="UP000031516">
    <property type="component" value="Unassembled WGS sequence"/>
</dbReference>
<dbReference type="EMBL" id="CCBQ010000037">
    <property type="protein sequence ID" value="CDO94285.1"/>
    <property type="molecule type" value="Genomic_DNA"/>
</dbReference>
<keyword evidence="2" id="KW-0805">Transcription regulation</keyword>
<feature type="region of interest" description="Disordered" evidence="5">
    <location>
        <begin position="294"/>
        <end position="339"/>
    </location>
</feature>
<dbReference type="PROSITE" id="PS50217">
    <property type="entry name" value="BZIP"/>
    <property type="match status" value="1"/>
</dbReference>
<evidence type="ECO:0000259" key="6">
    <source>
        <dbReference type="PROSITE" id="PS50217"/>
    </source>
</evidence>
<feature type="compositionally biased region" description="Polar residues" evidence="5">
    <location>
        <begin position="9"/>
        <end position="22"/>
    </location>
</feature>
<protein>
    <submittedName>
        <fullName evidence="7">WGS project CCBQ000000000 data, contig 00106</fullName>
    </submittedName>
</protein>
<evidence type="ECO:0000313" key="7">
    <source>
        <dbReference type="EMBL" id="CDO94285.1"/>
    </source>
</evidence>
<evidence type="ECO:0000256" key="2">
    <source>
        <dbReference type="ARBA" id="ARBA00023015"/>
    </source>
</evidence>
<accession>A0A0A8L5I7</accession>
<dbReference type="AlphaFoldDB" id="A0A0A8L5I7"/>
<evidence type="ECO:0000256" key="1">
    <source>
        <dbReference type="ARBA" id="ARBA00004123"/>
    </source>
</evidence>
<feature type="compositionally biased region" description="Polar residues" evidence="5">
    <location>
        <begin position="319"/>
        <end position="334"/>
    </location>
</feature>
<dbReference type="Gene3D" id="1.20.5.170">
    <property type="match status" value="1"/>
</dbReference>
<dbReference type="Pfam" id="PF00170">
    <property type="entry name" value="bZIP_1"/>
    <property type="match status" value="1"/>
</dbReference>
<gene>
    <name evidence="7" type="ORF">KLDO_g2558</name>
</gene>
<sequence>MQADGRVPFSNSRMDSGRNMNSALGAGEVPIPFPDELLSEPHGSLNGAGAVPAPHGGPNYPVDISGAVPSPENQAPAVNSSAVSIDGIHHASSNGPSAVQAGQGANYHPSVVQGTSAELGFGNAETLAEDVPKYANSRMANQNFASFPSYMQAHSLMDPSIQEALSPFFQPFGVDASHFPMTNPPIFQSSLATDSWNPRRRRISISNGQIGQLGEDEENVESIYYSQPPPMPPLRASQMPSNRVKVEENIDGPLDLPHDGHDTESNSNNKQQSASMFSSRLNFQQLQDESKVLDSDLDSNQTRTGSGSGNQGHYVGMSKQVSETSSIKSSNSVRSMERQTLPGTAAWKRARLLERNRIAASKCRQRKKIAQEQLQQDASVLKRSNRIMKTKVEYYQKLVSKFKKYMELHMQSCGGNSDGLTMIEEMLKIDHDLHQDEQGNLVRLSKN</sequence>